<comment type="caution">
    <text evidence="1">Lacks conserved residue(s) required for the propagation of feature annotation.</text>
</comment>
<organism evidence="5 6">
    <name type="scientific">Branchiostoma belcheri</name>
    <name type="common">Amphioxus</name>
    <dbReference type="NCBI Taxonomy" id="7741"/>
    <lineage>
        <taxon>Eukaryota</taxon>
        <taxon>Metazoa</taxon>
        <taxon>Chordata</taxon>
        <taxon>Cephalochordata</taxon>
        <taxon>Leptocardii</taxon>
        <taxon>Amphioxiformes</taxon>
        <taxon>Branchiostomatidae</taxon>
        <taxon>Branchiostoma</taxon>
    </lineage>
</organism>
<dbReference type="PROSITE" id="PS00022">
    <property type="entry name" value="EGF_1"/>
    <property type="match status" value="1"/>
</dbReference>
<evidence type="ECO:0000256" key="1">
    <source>
        <dbReference type="PROSITE-ProRule" id="PRU00076"/>
    </source>
</evidence>
<dbReference type="Proteomes" id="UP000515135">
    <property type="component" value="Unplaced"/>
</dbReference>
<feature type="region of interest" description="Disordered" evidence="2">
    <location>
        <begin position="1"/>
        <end position="99"/>
    </location>
</feature>
<evidence type="ECO:0000256" key="3">
    <source>
        <dbReference type="SAM" id="Phobius"/>
    </source>
</evidence>
<feature type="transmembrane region" description="Helical" evidence="3">
    <location>
        <begin position="273"/>
        <end position="300"/>
    </location>
</feature>
<dbReference type="InterPro" id="IPR000742">
    <property type="entry name" value="EGF"/>
</dbReference>
<dbReference type="SMART" id="SM00181">
    <property type="entry name" value="EGF"/>
    <property type="match status" value="1"/>
</dbReference>
<protein>
    <submittedName>
        <fullName evidence="6">Uncharacterized protein LOC109461758</fullName>
    </submittedName>
</protein>
<keyword evidence="3" id="KW-0812">Transmembrane</keyword>
<dbReference type="KEGG" id="bbel:109461758"/>
<dbReference type="OrthoDB" id="6222764at2759"/>
<dbReference type="AlphaFoldDB" id="A0A6P4XSR7"/>
<dbReference type="GeneID" id="109461758"/>
<evidence type="ECO:0000313" key="5">
    <source>
        <dbReference type="Proteomes" id="UP000515135"/>
    </source>
</evidence>
<keyword evidence="1" id="KW-1015">Disulfide bond</keyword>
<feature type="compositionally biased region" description="Low complexity" evidence="2">
    <location>
        <begin position="1"/>
        <end position="91"/>
    </location>
</feature>
<dbReference type="RefSeq" id="XP_019613709.1">
    <property type="nucleotide sequence ID" value="XM_019758150.1"/>
</dbReference>
<keyword evidence="3" id="KW-1133">Transmembrane helix</keyword>
<name>A0A6P4XSR7_BRABE</name>
<keyword evidence="3" id="KW-0472">Membrane</keyword>
<evidence type="ECO:0000256" key="2">
    <source>
        <dbReference type="SAM" id="MobiDB-lite"/>
    </source>
</evidence>
<keyword evidence="1" id="KW-0245">EGF-like domain</keyword>
<feature type="domain" description="EGF-like" evidence="4">
    <location>
        <begin position="230"/>
        <end position="266"/>
    </location>
</feature>
<reference evidence="6" key="1">
    <citation type="submission" date="2025-08" db="UniProtKB">
        <authorList>
            <consortium name="RefSeq"/>
        </authorList>
    </citation>
    <scope>IDENTIFICATION</scope>
    <source>
        <tissue evidence="6">Gonad</tissue>
    </source>
</reference>
<dbReference type="SUPFAM" id="SSF57196">
    <property type="entry name" value="EGF/Laminin"/>
    <property type="match status" value="1"/>
</dbReference>
<sequence length="383" mass="41198">ATPTPSEAATPTPSETASPSPSEAASPSPSEAASPSPSVTASPSPSEAATPTPSKTASPSPSEAATPTPSEAASTPTTEATTPTTTEATGPTPSPSSPAVTCSCSRQADFIRGQCICRRGWRGNGTFCEPIKDTLQIELVVVGEKWRPALADCGSVDFQTLANKFYKIIWDFYTTHNVGILSLAINRFYDGSVHVVHTATFNNHTEHHHLIEMFDDFDNASGLHFDGHSVIELCHVGFCENDGKCREVGYDRVCDCPSGFTGSTCENAEPTGFSIAGIVLSALAAFLLILLLLLLCRYLWLRARGKKYTDVRDDTSSSSGSDGRPPVGQLVVTRYFPGRANLLRDVPEEKTPEHDEKLYQEIFGKDDAFKISRPRHAFVPLDD</sequence>
<evidence type="ECO:0000259" key="4">
    <source>
        <dbReference type="PROSITE" id="PS50026"/>
    </source>
</evidence>
<evidence type="ECO:0000313" key="6">
    <source>
        <dbReference type="RefSeq" id="XP_019613709.1"/>
    </source>
</evidence>
<dbReference type="CDD" id="cd00054">
    <property type="entry name" value="EGF_CA"/>
    <property type="match status" value="1"/>
</dbReference>
<keyword evidence="5" id="KW-1185">Reference proteome</keyword>
<proteinExistence type="predicted"/>
<dbReference type="Gene3D" id="2.10.25.10">
    <property type="entry name" value="Laminin"/>
    <property type="match status" value="1"/>
</dbReference>
<feature type="non-terminal residue" evidence="6">
    <location>
        <position position="1"/>
    </location>
</feature>
<dbReference type="PROSITE" id="PS01186">
    <property type="entry name" value="EGF_2"/>
    <property type="match status" value="1"/>
</dbReference>
<accession>A0A6P4XSR7</accession>
<dbReference type="PANTHER" id="PTHR24216">
    <property type="entry name" value="PAXILLIN-RELATED"/>
    <property type="match status" value="1"/>
</dbReference>
<feature type="disulfide bond" evidence="1">
    <location>
        <begin position="256"/>
        <end position="265"/>
    </location>
</feature>
<dbReference type="PANTHER" id="PTHR24216:SF65">
    <property type="entry name" value="PAXILLIN-LIKE PROTEIN 1"/>
    <property type="match status" value="1"/>
</dbReference>
<dbReference type="PROSITE" id="PS50026">
    <property type="entry name" value="EGF_3"/>
    <property type="match status" value="1"/>
</dbReference>
<gene>
    <name evidence="6" type="primary">LOC109461758</name>
</gene>